<comment type="caution">
    <text evidence="3">The sequence shown here is derived from an EMBL/GenBank/DDBJ whole genome shotgun (WGS) entry which is preliminary data.</text>
</comment>
<evidence type="ECO:0000313" key="3">
    <source>
        <dbReference type="EMBL" id="MCW1916373.1"/>
    </source>
</evidence>
<dbReference type="EMBL" id="JAPDDR010000014">
    <property type="protein sequence ID" value="MCW1916373.1"/>
    <property type="molecule type" value="Genomic_DNA"/>
</dbReference>
<protein>
    <submittedName>
        <fullName evidence="3">Autotransporter-associated beta strand repeat-containing protein</fullName>
    </submittedName>
</protein>
<dbReference type="InterPro" id="IPR013425">
    <property type="entry name" value="Autotrns_rpt"/>
</dbReference>
<feature type="signal peptide" evidence="2">
    <location>
        <begin position="1"/>
        <end position="26"/>
    </location>
</feature>
<evidence type="ECO:0000313" key="4">
    <source>
        <dbReference type="Proteomes" id="UP001165653"/>
    </source>
</evidence>
<name>A0ABT3G941_9BACT</name>
<reference evidence="3" key="1">
    <citation type="submission" date="2022-10" db="EMBL/GenBank/DDBJ databases">
        <title>Luteolibacter sp. GHJ8, whole genome shotgun sequencing project.</title>
        <authorList>
            <person name="Zhao G."/>
            <person name="Shen L."/>
        </authorList>
    </citation>
    <scope>NUCLEOTIDE SEQUENCE</scope>
    <source>
        <strain evidence="3">GHJ8</strain>
    </source>
</reference>
<keyword evidence="4" id="KW-1185">Reference proteome</keyword>
<evidence type="ECO:0000256" key="2">
    <source>
        <dbReference type="SAM" id="SignalP"/>
    </source>
</evidence>
<dbReference type="RefSeq" id="WP_264515946.1">
    <property type="nucleotide sequence ID" value="NZ_JAPDDR010000014.1"/>
</dbReference>
<dbReference type="InterPro" id="IPR011050">
    <property type="entry name" value="Pectin_lyase_fold/virulence"/>
</dbReference>
<organism evidence="3 4">
    <name type="scientific">Luteolibacter rhizosphaerae</name>
    <dbReference type="NCBI Taxonomy" id="2989719"/>
    <lineage>
        <taxon>Bacteria</taxon>
        <taxon>Pseudomonadati</taxon>
        <taxon>Verrucomicrobiota</taxon>
        <taxon>Verrucomicrobiia</taxon>
        <taxon>Verrucomicrobiales</taxon>
        <taxon>Verrucomicrobiaceae</taxon>
        <taxon>Luteolibacter</taxon>
    </lineage>
</organism>
<feature type="chain" id="PRO_5045131689" evidence="2">
    <location>
        <begin position="27"/>
        <end position="1509"/>
    </location>
</feature>
<accession>A0ABT3G941</accession>
<dbReference type="Proteomes" id="UP001165653">
    <property type="component" value="Unassembled WGS sequence"/>
</dbReference>
<sequence length="1509" mass="149339">MTKKSTLTRLPIRSSIIALSIHTVVAADGLWTNPAGGSWASAGNWSAATIADGSGFTADFSTLDIAADATVTLDGPRTIGILRFADATTPSNNWILAPGTGGPLTLSSIGVPQVLVNSQSADIGAVVEGTQGINKGGAGVLTLSGANTFSGLLQVGAGTVKAGNAAALGAAGAGNETVVASGATFDVNGSALSPTEIVHISGSGVGSAGALVNTGVAQQNALNRVVLNGNATVGGTTRFDIRPGTAPTLDLAGFTLTKTGANQFSMVGTTITPGSIVINEGTFSIETTSVVNASGLITINSPGILGVYGNAMDGATTPAPLFMRPIVSNNGTISNLNSDANIGGTVAINTGTTLTLTGGFTTQMRGVISGTGSMLKTGPGTFAFLPANTFVGKTTVTGGHLGMHNESALGPAPATFQADQLTLDGGGLYTVAGGFFYIGGGPVFSGTRGITVGANGAIFDAYGHANARSRIGLNSLVSGPGGITKNGGGVLEILTPNTYGGSTTVTGGPDISDTAALAAIQLGDYGGLSTGALNFTNTGAINGLRFLASGNFTNNVTLSSAVGSRTRFVADGNVTAVIDGLIEGGSFDGPELQFGGGAGTIVLNGDKTYASDTVVNGGTLILNGSIEASDTVVKAGGTIGGSGTVRLLTLEDGATILAATPPLNSIFGVDAFKTTTGVNVLVRGGSPTPGVKTVDVVAYGDDTDGVPPDIANFNTAAYRGATLSDDTVNNKITLSYTSSALTWNGTGPNWDVATSASWVEGTGMFYQGDAVTFNNPAAESTVTLAGQLAPSSITVNNTNTYTFSNTGTIVSGSLVKTGTGMLVLPGANSFDGGTTINGGTISLSASATASGSNNPGALGTGPVTVNSTGLLKLWIANGATSYFSNPITLNGGRILGEDGVNVLKGGVTLAAGGGTMSAKWNNKNVVVDSVMSGPGKLTVYRETPSGETQASVILTKANTYTGGTDILSGFLRVAYSDSALSTGTVTFTGAGTLATAVNGGPRTVSNAVSLPTGIIGSLDGGQFPLTLSGVISGPGTLQSTSSGLIVLSGANTYTGGTNVTGTALLRLDSPGALGSTGTISMTGGTLQASAANTADYSARFSSAAGQLYRLNTNGQSVAWASPLLSSNGSLWKYGPGTLTVTGASTYGGGTNVQGGVLETALVSDTGATPIGTFGTAGGSFLSLGGGTFRYTGSAVVSTARSLWSDQVASGIEVTNPAAVLTFTGTGGNINKPFTKSGAGSLVITQPINNAGTTITVTGGNLTLNGANTYTGDSLVSGGTLTLGTATLPNTADVRLGTGGSLVLNFEATDVVDEFYIDGVAQAAGTWGSLASTATNKTSRITGTGILSVTTGGSGGGNAYDTWASAAGLTGANNGKLIDADMDGWDNLTEFALDGAPLSGIRGGKMVSKIATVGGVSSLTLTLPVRTGATFSGTTEKTSAAINGVIYKIQGTETLSSYPLEVIEVTGADATALQSGMPALSTGWTYRSFRLAGAVTATSKKFMRVVISEG</sequence>
<dbReference type="SUPFAM" id="SSF51126">
    <property type="entry name" value="Pectin lyase-like"/>
    <property type="match status" value="2"/>
</dbReference>
<proteinExistence type="predicted"/>
<dbReference type="NCBIfam" id="TIGR02601">
    <property type="entry name" value="autotrns_rpt"/>
    <property type="match status" value="5"/>
</dbReference>
<evidence type="ECO:0000256" key="1">
    <source>
        <dbReference type="ARBA" id="ARBA00022729"/>
    </source>
</evidence>
<keyword evidence="1 2" id="KW-0732">Signal</keyword>
<dbReference type="Pfam" id="PF12951">
    <property type="entry name" value="PATR"/>
    <property type="match status" value="9"/>
</dbReference>
<gene>
    <name evidence="3" type="ORF">OJ996_22485</name>
</gene>